<evidence type="ECO:0000313" key="2">
    <source>
        <dbReference type="Proteomes" id="UP001497535"/>
    </source>
</evidence>
<organism evidence="1 2">
    <name type="scientific">Meloidogyne enterolobii</name>
    <name type="common">Root-knot nematode worm</name>
    <name type="synonym">Meloidogyne mayaguensis</name>
    <dbReference type="NCBI Taxonomy" id="390850"/>
    <lineage>
        <taxon>Eukaryota</taxon>
        <taxon>Metazoa</taxon>
        <taxon>Ecdysozoa</taxon>
        <taxon>Nematoda</taxon>
        <taxon>Chromadorea</taxon>
        <taxon>Rhabditida</taxon>
        <taxon>Tylenchina</taxon>
        <taxon>Tylenchomorpha</taxon>
        <taxon>Tylenchoidea</taxon>
        <taxon>Meloidogynidae</taxon>
        <taxon>Meloidogyninae</taxon>
        <taxon>Meloidogyne</taxon>
    </lineage>
</organism>
<reference evidence="1" key="1">
    <citation type="submission" date="2023-11" db="EMBL/GenBank/DDBJ databases">
        <authorList>
            <person name="Poullet M."/>
        </authorList>
    </citation>
    <scope>NUCLEOTIDE SEQUENCE</scope>
    <source>
        <strain evidence="1">E1834</strain>
    </source>
</reference>
<name>A0ACB0ZR76_MELEN</name>
<gene>
    <name evidence="1" type="ORF">MENTE1834_LOCUS28106</name>
</gene>
<dbReference type="EMBL" id="CAVMJV010000042">
    <property type="protein sequence ID" value="CAK5080902.1"/>
    <property type="molecule type" value="Genomic_DNA"/>
</dbReference>
<protein>
    <submittedName>
        <fullName evidence="1">Uncharacterized protein</fullName>
    </submittedName>
</protein>
<sequence>MQNKIIITVLFVAVFCVFGSEGLPKESNLALNNENNLTKNWFDIGTCFVCKEAIIQMQFFLSNPEFEEKLRKYIKVNLCPKLGIFRQMCEDFVDNEMADFFEDLEFYMNNPDLACMEMNFCGNNETNKNNDNSTPKVTNNLLHKIIEEEKNTQENVVTEK</sequence>
<accession>A0ACB0ZR76</accession>
<keyword evidence="2" id="KW-1185">Reference proteome</keyword>
<proteinExistence type="predicted"/>
<evidence type="ECO:0000313" key="1">
    <source>
        <dbReference type="EMBL" id="CAK5080902.1"/>
    </source>
</evidence>
<comment type="caution">
    <text evidence="1">The sequence shown here is derived from an EMBL/GenBank/DDBJ whole genome shotgun (WGS) entry which is preliminary data.</text>
</comment>
<dbReference type="Proteomes" id="UP001497535">
    <property type="component" value="Unassembled WGS sequence"/>
</dbReference>